<accession>A0A9W8MUC3</accession>
<evidence type="ECO:0000313" key="1">
    <source>
        <dbReference type="EMBL" id="KAJ3503985.1"/>
    </source>
</evidence>
<reference evidence="1" key="1">
    <citation type="submission" date="2022-07" db="EMBL/GenBank/DDBJ databases">
        <title>Genome Sequence of Agrocybe chaxingu.</title>
        <authorList>
            <person name="Buettner E."/>
        </authorList>
    </citation>
    <scope>NUCLEOTIDE SEQUENCE</scope>
    <source>
        <strain evidence="1">MP-N11</strain>
    </source>
</reference>
<comment type="caution">
    <text evidence="1">The sequence shown here is derived from an EMBL/GenBank/DDBJ whole genome shotgun (WGS) entry which is preliminary data.</text>
</comment>
<dbReference type="AlphaFoldDB" id="A0A9W8MUC3"/>
<keyword evidence="2" id="KW-1185">Reference proteome</keyword>
<name>A0A9W8MUC3_9AGAR</name>
<sequence length="413" mass="46014">MGGSAFGSILQPTAFPRIPPPIYQALKGSFLSKLQEFYECVGVPTEAPEKLDHGDLDFLAAIPKAPFTDSSVPHECIRDAICATYMNPMEGNRTSNYAVPIKPGAWAEFGFAGLEHQCRKDVENGEIYYQVDVHVCYDKDEWDRTMFFHSYGDMGMILGLISRNVGLALGVKGLKIPDPPNPPFDLSEHFEEIAEFLGLSMQRYNEGFETKRDVFEWAASIRFFDPSQFKSQGPGISKVKPERKMYAEFVEWVVAMRQEPSQDQTDRLSRQDLRAPTRDVALAFFGKKGEFEALAKARSDRLKLKGCFSGSVVHDWAEMGGYWKGVKLIMDEVRARMGGEEGILKFLEGHSENDLKKAVLQVKSDLGIVISPEVLQAEEQAPLLMPSSSTSGTLVGEIVVDMKELAMASGKDE</sequence>
<protein>
    <submittedName>
        <fullName evidence="1">Uncharacterized protein</fullName>
    </submittedName>
</protein>
<proteinExistence type="predicted"/>
<evidence type="ECO:0000313" key="2">
    <source>
        <dbReference type="Proteomes" id="UP001148786"/>
    </source>
</evidence>
<dbReference type="OrthoDB" id="4708870at2759"/>
<gene>
    <name evidence="1" type="ORF">NLJ89_g8179</name>
</gene>
<organism evidence="1 2">
    <name type="scientific">Agrocybe chaxingu</name>
    <dbReference type="NCBI Taxonomy" id="84603"/>
    <lineage>
        <taxon>Eukaryota</taxon>
        <taxon>Fungi</taxon>
        <taxon>Dikarya</taxon>
        <taxon>Basidiomycota</taxon>
        <taxon>Agaricomycotina</taxon>
        <taxon>Agaricomycetes</taxon>
        <taxon>Agaricomycetidae</taxon>
        <taxon>Agaricales</taxon>
        <taxon>Agaricineae</taxon>
        <taxon>Strophariaceae</taxon>
        <taxon>Agrocybe</taxon>
    </lineage>
</organism>
<dbReference type="EMBL" id="JANKHO010001066">
    <property type="protein sequence ID" value="KAJ3503985.1"/>
    <property type="molecule type" value="Genomic_DNA"/>
</dbReference>
<dbReference type="Proteomes" id="UP001148786">
    <property type="component" value="Unassembled WGS sequence"/>
</dbReference>